<evidence type="ECO:0000256" key="2">
    <source>
        <dbReference type="ARBA" id="ARBA00022737"/>
    </source>
</evidence>
<dbReference type="GeneID" id="34525981"/>
<name>J7S7E3_HUIN7</name>
<dbReference type="PANTHER" id="PTHR47566">
    <property type="match status" value="1"/>
</dbReference>
<dbReference type="SMART" id="SM00369">
    <property type="entry name" value="LRR_TYP"/>
    <property type="match status" value="3"/>
</dbReference>
<keyword evidence="5" id="KW-1185">Reference proteome</keyword>
<organism evidence="4 5">
    <name type="scientific">Huiozyma naganishii (strain ATCC MYA-139 / BCRC 22969 / CBS 8797 / KCTC 17520 / NBRC 10181 / NCYC 3082 / Yp74L-3)</name>
    <name type="common">Yeast</name>
    <name type="synonym">Kazachstania naganishii</name>
    <dbReference type="NCBI Taxonomy" id="1071383"/>
    <lineage>
        <taxon>Eukaryota</taxon>
        <taxon>Fungi</taxon>
        <taxon>Dikarya</taxon>
        <taxon>Ascomycota</taxon>
        <taxon>Saccharomycotina</taxon>
        <taxon>Saccharomycetes</taxon>
        <taxon>Saccharomycetales</taxon>
        <taxon>Saccharomycetaceae</taxon>
        <taxon>Huiozyma</taxon>
    </lineage>
</organism>
<evidence type="ECO:0000256" key="1">
    <source>
        <dbReference type="ARBA" id="ARBA00022614"/>
    </source>
</evidence>
<dbReference type="InterPro" id="IPR032675">
    <property type="entry name" value="LRR_dom_sf"/>
</dbReference>
<keyword evidence="2" id="KW-0677">Repeat</keyword>
<protein>
    <submittedName>
        <fullName evidence="4">Uncharacterized protein</fullName>
    </submittedName>
</protein>
<dbReference type="Gene3D" id="3.80.10.10">
    <property type="entry name" value="Ribonuclease Inhibitor"/>
    <property type="match status" value="3"/>
</dbReference>
<dbReference type="PRINTS" id="PR00019">
    <property type="entry name" value="LEURICHRPT"/>
</dbReference>
<feature type="compositionally biased region" description="Polar residues" evidence="3">
    <location>
        <begin position="301"/>
        <end position="311"/>
    </location>
</feature>
<feature type="compositionally biased region" description="Polar residues" evidence="3">
    <location>
        <begin position="247"/>
        <end position="257"/>
    </location>
</feature>
<gene>
    <name evidence="4" type="primary">KNAG0E00130</name>
    <name evidence="4" type="ordered locus">KNAG_0E00130</name>
</gene>
<dbReference type="RefSeq" id="XP_022464527.1">
    <property type="nucleotide sequence ID" value="XM_022607986.1"/>
</dbReference>
<reference evidence="4 5" key="1">
    <citation type="journal article" date="2011" name="Proc. Natl. Acad. Sci. U.S.A.">
        <title>Evolutionary erosion of yeast sex chromosomes by mating-type switching accidents.</title>
        <authorList>
            <person name="Gordon J.L."/>
            <person name="Armisen D."/>
            <person name="Proux-Wera E."/>
            <person name="Oheigeartaigh S.S."/>
            <person name="Byrne K.P."/>
            <person name="Wolfe K.H."/>
        </authorList>
    </citation>
    <scope>NUCLEOTIDE SEQUENCE [LARGE SCALE GENOMIC DNA]</scope>
    <source>
        <strain evidence="5">ATCC MYA-139 / BCRC 22969 / CBS 8797 / CCRC 22969 / KCTC 17520 / NBRC 10181 / NCYC 3082</strain>
    </source>
</reference>
<dbReference type="Proteomes" id="UP000006310">
    <property type="component" value="Chromosome 5"/>
</dbReference>
<dbReference type="STRING" id="1071383.J7S7E3"/>
<dbReference type="SUPFAM" id="SSF52058">
    <property type="entry name" value="L domain-like"/>
    <property type="match status" value="1"/>
</dbReference>
<dbReference type="GO" id="GO:0035591">
    <property type="term" value="F:signaling adaptor activity"/>
    <property type="evidence" value="ECO:0007669"/>
    <property type="project" value="TreeGrafter"/>
</dbReference>
<dbReference type="InterPro" id="IPR001611">
    <property type="entry name" value="Leu-rich_rpt"/>
</dbReference>
<dbReference type="PANTHER" id="PTHR47566:SF1">
    <property type="entry name" value="PROTEIN NUD1"/>
    <property type="match status" value="1"/>
</dbReference>
<proteinExistence type="predicted"/>
<evidence type="ECO:0000313" key="4">
    <source>
        <dbReference type="EMBL" id="CCK70281.1"/>
    </source>
</evidence>
<sequence>MDSTDTVDHLSKGLSGLLIDSSRPSEENVALIRDYKKNQSFNDSNFTSKVYDEGKDVNDDTSSSTDSRTDHLMDFGTVQKRTKSTNKTTVGSKEPAQYMNYLPPKREQKGEQVDRHADLIIKDMGYDLSGDLQNTFKRQSDKAKSSSSHLNQVAKDTDSSFDNPISDAHQVFDNLIKQKQSMQFFDLREEDTAPKEKRQPLFRQRSDQRVLRDKTNIEKMQLITPSSIGLNFKNNVGAWVPNNNNNIQDISTSNDDSQTTHSHMSTGHGTVDDFSENITASTEPPLNESATSSPLGMFESGGSSHSQNQFDDTPIAKPELKTQPLFKREPLGKRESYHDGDMGNVTHIDDINMTEFEQNKQELISTLTDIKVGVWSQARSLNASGRNIKSIVGITHLFPNVVLLDVSNNILESLNERFIRTKYIDLSFNKLKSAFISFHSDNTVESLNLSHNLITGGLSFLNYEMRCLKKVDLSFNSIDSLHGLGNDNSIESVSLRGNNLSGIIDFQELVSNDDDSDNFFPTGWRSVRHLDLSNNHITAVRNLSQLPNLATLNLEGNSIREVTFCGELTYLRELRLCDNDCQLQDVEIPPSDHHSVVLPLLELFTVDCVPLLQSITYRLLPRTLLHLKIKNGSGKHLPPWSHVPHNLRTLTLSGIPDLDLLPTEVDYGNGIQGGMDMLLTSLVSLDLSHNDLHSWHNLIQFIPFINLSTIKLRGNQRLIRSKKDAQDLAQLLQMAVPSLHSIEL</sequence>
<feature type="region of interest" description="Disordered" evidence="3">
    <location>
        <begin position="52"/>
        <end position="74"/>
    </location>
</feature>
<dbReference type="PROSITE" id="PS51450">
    <property type="entry name" value="LRR"/>
    <property type="match status" value="2"/>
</dbReference>
<evidence type="ECO:0000313" key="5">
    <source>
        <dbReference type="Proteomes" id="UP000006310"/>
    </source>
</evidence>
<feature type="compositionally biased region" description="Polar residues" evidence="3">
    <location>
        <begin position="276"/>
        <end position="294"/>
    </location>
</feature>
<dbReference type="InterPro" id="IPR052574">
    <property type="entry name" value="CDIRP"/>
</dbReference>
<dbReference type="OrthoDB" id="7451790at2759"/>
<dbReference type="InterPro" id="IPR025875">
    <property type="entry name" value="Leu-rich_rpt_4"/>
</dbReference>
<reference evidence="5" key="2">
    <citation type="submission" date="2012-08" db="EMBL/GenBank/DDBJ databases">
        <title>Genome sequence of Kazachstania naganishii.</title>
        <authorList>
            <person name="Gordon J.L."/>
            <person name="Armisen D."/>
            <person name="Proux-Wera E."/>
            <person name="OhEigeartaigh S.S."/>
            <person name="Byrne K.P."/>
            <person name="Wolfe K.H."/>
        </authorList>
    </citation>
    <scope>NUCLEOTIDE SEQUENCE [LARGE SCALE GENOMIC DNA]</scope>
    <source>
        <strain evidence="5">ATCC MYA-139 / BCRC 22969 / CBS 8797 / CCRC 22969 / KCTC 17520 / NBRC 10181 / NCYC 3082</strain>
    </source>
</reference>
<dbReference type="GO" id="GO:0061499">
    <property type="term" value="C:outer plaque of mitotic spindle pole body"/>
    <property type="evidence" value="ECO:0007669"/>
    <property type="project" value="TreeGrafter"/>
</dbReference>
<dbReference type="eggNOG" id="KOG0531">
    <property type="taxonomic scope" value="Eukaryota"/>
</dbReference>
<accession>J7S7E3</accession>
<keyword evidence="1" id="KW-0433">Leucine-rich repeat</keyword>
<evidence type="ECO:0000256" key="3">
    <source>
        <dbReference type="SAM" id="MobiDB-lite"/>
    </source>
</evidence>
<dbReference type="SMART" id="SM00365">
    <property type="entry name" value="LRR_SD22"/>
    <property type="match status" value="3"/>
</dbReference>
<feature type="compositionally biased region" description="Low complexity" evidence="3">
    <location>
        <begin position="259"/>
        <end position="269"/>
    </location>
</feature>
<feature type="compositionally biased region" description="Basic and acidic residues" evidence="3">
    <location>
        <begin position="326"/>
        <end position="341"/>
    </location>
</feature>
<dbReference type="Pfam" id="PF12799">
    <property type="entry name" value="LRR_4"/>
    <property type="match status" value="1"/>
</dbReference>
<dbReference type="AlphaFoldDB" id="J7S7E3"/>
<feature type="region of interest" description="Disordered" evidence="3">
    <location>
        <begin position="247"/>
        <end position="343"/>
    </location>
</feature>
<dbReference type="EMBL" id="HE978318">
    <property type="protein sequence ID" value="CCK70281.1"/>
    <property type="molecule type" value="Genomic_DNA"/>
</dbReference>
<dbReference type="KEGG" id="kng:KNAG_0E00130"/>
<dbReference type="GO" id="GO:1902412">
    <property type="term" value="P:regulation of mitotic cytokinesis"/>
    <property type="evidence" value="ECO:0007669"/>
    <property type="project" value="TreeGrafter"/>
</dbReference>
<feature type="region of interest" description="Disordered" evidence="3">
    <location>
        <begin position="137"/>
        <end position="164"/>
    </location>
</feature>
<dbReference type="InterPro" id="IPR003591">
    <property type="entry name" value="Leu-rich_rpt_typical-subtyp"/>
</dbReference>
<dbReference type="GO" id="GO:0031028">
    <property type="term" value="P:septation initiation signaling"/>
    <property type="evidence" value="ECO:0007669"/>
    <property type="project" value="TreeGrafter"/>
</dbReference>
<dbReference type="HOGENOM" id="CLU_373405_0_0_1"/>